<proteinExistence type="predicted"/>
<dbReference type="Proteomes" id="UP000732105">
    <property type="component" value="Unassembled WGS sequence"/>
</dbReference>
<evidence type="ECO:0008006" key="3">
    <source>
        <dbReference type="Google" id="ProtNLM"/>
    </source>
</evidence>
<organism evidence="1 2">
    <name type="scientific">Marinifilum caeruleilacunae</name>
    <dbReference type="NCBI Taxonomy" id="2499076"/>
    <lineage>
        <taxon>Bacteria</taxon>
        <taxon>Pseudomonadati</taxon>
        <taxon>Bacteroidota</taxon>
        <taxon>Bacteroidia</taxon>
        <taxon>Marinilabiliales</taxon>
        <taxon>Marinifilaceae</taxon>
    </lineage>
</organism>
<dbReference type="SUPFAM" id="SSF52833">
    <property type="entry name" value="Thioredoxin-like"/>
    <property type="match status" value="1"/>
</dbReference>
<comment type="caution">
    <text evidence="1">The sequence shown here is derived from an EMBL/GenBank/DDBJ whole genome shotgun (WGS) entry which is preliminary data.</text>
</comment>
<sequence>MTKLLLAFTFLFIVLNHSYAQKKITDCDRILDKEINLEQIKNNLEDFKSDFKTFMLCKFDTIDYQILLGPKQDMIEWSLNVLSTAKVQNNKNSYTFKDLYDFISKFKKTEEYNIVREIVETRNKLVVKTASIENWEEDRKSLEIIRFNPKQIEIIKSIVQKNDNELTYDGIFEIAYPVLIEVENKTTEKLAQANNSNNSVIKSNENVVIMSRIHTSDLRPTWYKELEKTTLEEFLEDFKNIDWDSEYWEESKNETYNYPDIEAINLDNKLYLSFSVSELTSESFQFVIGLGIHRINNRIIKLFATSSDDEARVINIIKLFFESDLEKLSREIKTLDFLYEATDDFHNIESIDENNLISSCDYAKELWEGTYTFDFFDECIECANFLERPILFFFSSYGSLECTEFSAKILNDPEIEKLTNSKYVFVSMFTDDVGKLIEEECYYSEIQKIYVTTKGKRNLDTQIEKFNNRNQPYFVIVDSQGAVLKEYSGGLDIDKFKKFLEK</sequence>
<evidence type="ECO:0000313" key="2">
    <source>
        <dbReference type="Proteomes" id="UP000732105"/>
    </source>
</evidence>
<accession>A0ABX1X1F8</accession>
<dbReference type="RefSeq" id="WP_171597497.1">
    <property type="nucleotide sequence ID" value="NZ_RZNH01000058.1"/>
</dbReference>
<dbReference type="EMBL" id="RZNH01000058">
    <property type="protein sequence ID" value="NOU62238.1"/>
    <property type="molecule type" value="Genomic_DNA"/>
</dbReference>
<keyword evidence="2" id="KW-1185">Reference proteome</keyword>
<evidence type="ECO:0000313" key="1">
    <source>
        <dbReference type="EMBL" id="NOU62238.1"/>
    </source>
</evidence>
<reference evidence="1 2" key="1">
    <citation type="submission" date="2018-12" db="EMBL/GenBank/DDBJ databases">
        <title>Marinifilum JC070 sp. nov., a marine bacterium isolated from Yongle Blue Hole in the South China Sea.</title>
        <authorList>
            <person name="Fu T."/>
        </authorList>
    </citation>
    <scope>NUCLEOTIDE SEQUENCE [LARGE SCALE GENOMIC DNA]</scope>
    <source>
        <strain evidence="1 2">JC070</strain>
    </source>
</reference>
<name>A0ABX1X1F8_9BACT</name>
<gene>
    <name evidence="1" type="ORF">ELS83_20780</name>
</gene>
<protein>
    <recommendedName>
        <fullName evidence="3">Thioredoxin domain-containing protein</fullName>
    </recommendedName>
</protein>
<dbReference type="InterPro" id="IPR036249">
    <property type="entry name" value="Thioredoxin-like_sf"/>
</dbReference>
<dbReference type="Gene3D" id="3.40.30.10">
    <property type="entry name" value="Glutaredoxin"/>
    <property type="match status" value="1"/>
</dbReference>